<organism evidence="1 2">
    <name type="scientific">Oceanobacillus neutriphilus</name>
    <dbReference type="NCBI Taxonomy" id="531815"/>
    <lineage>
        <taxon>Bacteria</taxon>
        <taxon>Bacillati</taxon>
        <taxon>Bacillota</taxon>
        <taxon>Bacilli</taxon>
        <taxon>Bacillales</taxon>
        <taxon>Bacillaceae</taxon>
        <taxon>Oceanobacillus</taxon>
    </lineage>
</organism>
<dbReference type="InterPro" id="IPR027417">
    <property type="entry name" value="P-loop_NTPase"/>
</dbReference>
<reference evidence="2" key="1">
    <citation type="journal article" date="2019" name="Int. J. Syst. Evol. Microbiol.">
        <title>The Global Catalogue of Microorganisms (GCM) 10K type strain sequencing project: providing services to taxonomists for standard genome sequencing and annotation.</title>
        <authorList>
            <consortium name="The Broad Institute Genomics Platform"/>
            <consortium name="The Broad Institute Genome Sequencing Center for Infectious Disease"/>
            <person name="Wu L."/>
            <person name="Ma J."/>
        </authorList>
    </citation>
    <scope>NUCLEOTIDE SEQUENCE [LARGE SCALE GENOMIC DNA]</scope>
    <source>
        <strain evidence="2">CGMCC 1.7693</strain>
    </source>
</reference>
<dbReference type="EMBL" id="BMLW01000002">
    <property type="protein sequence ID" value="GGP08749.1"/>
    <property type="molecule type" value="Genomic_DNA"/>
</dbReference>
<proteinExistence type="predicted"/>
<dbReference type="Pfam" id="PF13671">
    <property type="entry name" value="AAA_33"/>
    <property type="match status" value="1"/>
</dbReference>
<comment type="caution">
    <text evidence="1">The sequence shown here is derived from an EMBL/GenBank/DDBJ whole genome shotgun (WGS) entry which is preliminary data.</text>
</comment>
<gene>
    <name evidence="1" type="ORF">GCM10011346_10160</name>
</gene>
<accession>A0ABQ2NR45</accession>
<dbReference type="Gene3D" id="3.40.50.300">
    <property type="entry name" value="P-loop containing nucleotide triphosphate hydrolases"/>
    <property type="match status" value="1"/>
</dbReference>
<dbReference type="SUPFAM" id="SSF52540">
    <property type="entry name" value="P-loop containing nucleoside triphosphate hydrolases"/>
    <property type="match status" value="1"/>
</dbReference>
<sequence length="210" mass="24314">MKAYSHPNIDFDPLEEQEPDYIEEKVKLLGVIVLSNFEENIKDILRQITSNPLIIMMCGVAGSGKTTFAQRLETEGFVRLSIDEEIWKVNGRYGIDYPAEKYGDYQVEAERRLQNQLIRLIQDKRKVVIDFSFWQKAKRDGYKQLIEKAGGEWRLIYLKVSPEIIRKRLDIRSKRFDANAAFPITEDALTSYLNGFEVPSCEGEVVIESI</sequence>
<evidence type="ECO:0000313" key="1">
    <source>
        <dbReference type="EMBL" id="GGP08749.1"/>
    </source>
</evidence>
<protein>
    <recommendedName>
        <fullName evidence="3">ATP-binding protein</fullName>
    </recommendedName>
</protein>
<keyword evidence="2" id="KW-1185">Reference proteome</keyword>
<name>A0ABQ2NR45_9BACI</name>
<dbReference type="Proteomes" id="UP000641206">
    <property type="component" value="Unassembled WGS sequence"/>
</dbReference>
<evidence type="ECO:0000313" key="2">
    <source>
        <dbReference type="Proteomes" id="UP000641206"/>
    </source>
</evidence>
<evidence type="ECO:0008006" key="3">
    <source>
        <dbReference type="Google" id="ProtNLM"/>
    </source>
</evidence>